<name>A0A067M7K8_BOTB1</name>
<sequence>MAAPKMLLVFCDGTGDDGSITENSPLAIPDDKGSQFNTQFPTNVVRLSRAIKPTQVLPDGQQMAQIVFYQSGVGSEADLSGKPLIGDTILDAFGLAVASKIRDAYVFIAHNYSEGDQICLFGGAYTARKVAGLIDRIGLLKREEMGNFFMEWSALLSDINPPPRPANVPPIKCVGVWETVGSIQNGLQPITDMLDIKDNSLPASVEYALHGLAMQENRARFLPTLWSVPDGLQPGQVLKQVWFGGAHSDVGGGYQYHALSDLALFWMAGEIQSFIAVDLDYLLRSRQPNPGEPWGEAQPHNSYDETANFLTRQIIGHETRLAGGQITSDSIFHESLRVAPTKLTCKDPYNMITLDDVKARFGHGWTPTFAPLNDFEQGCRSQWGTPAHNASTTGKFSKLETPQGFFSSVKARED</sequence>
<reference evidence="3" key="1">
    <citation type="journal article" date="2014" name="Proc. Natl. Acad. Sci. U.S.A.">
        <title>Extensive sampling of basidiomycete genomes demonstrates inadequacy of the white-rot/brown-rot paradigm for wood decay fungi.</title>
        <authorList>
            <person name="Riley R."/>
            <person name="Salamov A.A."/>
            <person name="Brown D.W."/>
            <person name="Nagy L.G."/>
            <person name="Floudas D."/>
            <person name="Held B.W."/>
            <person name="Levasseur A."/>
            <person name="Lombard V."/>
            <person name="Morin E."/>
            <person name="Otillar R."/>
            <person name="Lindquist E.A."/>
            <person name="Sun H."/>
            <person name="LaButti K.M."/>
            <person name="Schmutz J."/>
            <person name="Jabbour D."/>
            <person name="Luo H."/>
            <person name="Baker S.E."/>
            <person name="Pisabarro A.G."/>
            <person name="Walton J.D."/>
            <person name="Blanchette R.A."/>
            <person name="Henrissat B."/>
            <person name="Martin F."/>
            <person name="Cullen D."/>
            <person name="Hibbett D.S."/>
            <person name="Grigoriev I.V."/>
        </authorList>
    </citation>
    <scope>NUCLEOTIDE SEQUENCE [LARGE SCALE GENOMIC DNA]</scope>
    <source>
        <strain evidence="3">FD-172 SS1</strain>
    </source>
</reference>
<feature type="domain" description="T6SS Phospholipase effector Tle1-like catalytic" evidence="1">
    <location>
        <begin position="5"/>
        <end position="154"/>
    </location>
</feature>
<organism evidence="2 3">
    <name type="scientific">Botryobasidium botryosum (strain FD-172 SS1)</name>
    <dbReference type="NCBI Taxonomy" id="930990"/>
    <lineage>
        <taxon>Eukaryota</taxon>
        <taxon>Fungi</taxon>
        <taxon>Dikarya</taxon>
        <taxon>Basidiomycota</taxon>
        <taxon>Agaricomycotina</taxon>
        <taxon>Agaricomycetes</taxon>
        <taxon>Cantharellales</taxon>
        <taxon>Botryobasidiaceae</taxon>
        <taxon>Botryobasidium</taxon>
    </lineage>
</organism>
<evidence type="ECO:0000313" key="3">
    <source>
        <dbReference type="Proteomes" id="UP000027195"/>
    </source>
</evidence>
<dbReference type="EMBL" id="KL198065">
    <property type="protein sequence ID" value="KDQ10695.1"/>
    <property type="molecule type" value="Genomic_DNA"/>
</dbReference>
<dbReference type="Pfam" id="PF09994">
    <property type="entry name" value="T6SS_Tle1-like_cat"/>
    <property type="match status" value="2"/>
</dbReference>
<dbReference type="PANTHER" id="PTHR33840:SF1">
    <property type="entry name" value="TLE1 PHOSPHOLIPASE DOMAIN-CONTAINING PROTEIN"/>
    <property type="match status" value="1"/>
</dbReference>
<dbReference type="OrthoDB" id="3057168at2759"/>
<dbReference type="Proteomes" id="UP000027195">
    <property type="component" value="Unassembled WGS sequence"/>
</dbReference>
<proteinExistence type="predicted"/>
<dbReference type="InterPro" id="IPR018712">
    <property type="entry name" value="Tle1-like_cat"/>
</dbReference>
<evidence type="ECO:0000259" key="1">
    <source>
        <dbReference type="Pfam" id="PF09994"/>
    </source>
</evidence>
<dbReference type="AlphaFoldDB" id="A0A067M7K8"/>
<dbReference type="STRING" id="930990.A0A067M7K8"/>
<dbReference type="PANTHER" id="PTHR33840">
    <property type="match status" value="1"/>
</dbReference>
<feature type="domain" description="T6SS Phospholipase effector Tle1-like catalytic" evidence="1">
    <location>
        <begin position="168"/>
        <end position="269"/>
    </location>
</feature>
<keyword evidence="3" id="KW-1185">Reference proteome</keyword>
<gene>
    <name evidence="2" type="ORF">BOTBODRAFT_46899</name>
</gene>
<evidence type="ECO:0000313" key="2">
    <source>
        <dbReference type="EMBL" id="KDQ10695.1"/>
    </source>
</evidence>
<protein>
    <recommendedName>
        <fullName evidence="1">T6SS Phospholipase effector Tle1-like catalytic domain-containing protein</fullName>
    </recommendedName>
</protein>
<dbReference type="InParanoid" id="A0A067M7K8"/>
<dbReference type="HOGENOM" id="CLU_005049_3_0_1"/>
<accession>A0A067M7K8</accession>